<gene>
    <name evidence="1" type="ORF">AG1IA_05676</name>
</gene>
<evidence type="ECO:0000313" key="2">
    <source>
        <dbReference type="Proteomes" id="UP000011668"/>
    </source>
</evidence>
<keyword evidence="2" id="KW-1185">Reference proteome</keyword>
<name>L8WU44_THACA</name>
<dbReference type="AlphaFoldDB" id="L8WU44"/>
<organism evidence="1 2">
    <name type="scientific">Thanatephorus cucumeris (strain AG1-IA)</name>
    <name type="common">Rice sheath blight fungus</name>
    <name type="synonym">Rhizoctonia solani</name>
    <dbReference type="NCBI Taxonomy" id="983506"/>
    <lineage>
        <taxon>Eukaryota</taxon>
        <taxon>Fungi</taxon>
        <taxon>Dikarya</taxon>
        <taxon>Basidiomycota</taxon>
        <taxon>Agaricomycotina</taxon>
        <taxon>Agaricomycetes</taxon>
        <taxon>Cantharellales</taxon>
        <taxon>Ceratobasidiaceae</taxon>
        <taxon>Rhizoctonia</taxon>
        <taxon>Rhizoctonia solani AG-1</taxon>
    </lineage>
</organism>
<dbReference type="HOGENOM" id="CLU_1448652_0_0_1"/>
<accession>L8WU44</accession>
<protein>
    <submittedName>
        <fullName evidence="1">Uncharacterized protein</fullName>
    </submittedName>
</protein>
<evidence type="ECO:0000313" key="1">
    <source>
        <dbReference type="EMBL" id="ELU40287.1"/>
    </source>
</evidence>
<sequence length="187" mass="20561">MIEVKGSNWSTLQVGTIQSQSDDLIFTAAMGGFFGACTTHPSTKAIHRRHGEFVTRMQSPLNSPRSSRFSAAPALVVVSPRSALSSWTIPLVRLSETSRAPSARRISWLCSSLNVKHDKNTTPPMRYLDSVSHILCITAIHLRFNLDFVGRWAVRSPRAVSTEPCSWGYILLEERGLHGLQSKAAAG</sequence>
<reference evidence="1 2" key="1">
    <citation type="journal article" date="2013" name="Nat. Commun.">
        <title>The evolution and pathogenic mechanisms of the rice sheath blight pathogen.</title>
        <authorList>
            <person name="Zheng A."/>
            <person name="Lin R."/>
            <person name="Xu L."/>
            <person name="Qin P."/>
            <person name="Tang C."/>
            <person name="Ai P."/>
            <person name="Zhang D."/>
            <person name="Liu Y."/>
            <person name="Sun Z."/>
            <person name="Feng H."/>
            <person name="Wang Y."/>
            <person name="Chen Y."/>
            <person name="Liang X."/>
            <person name="Fu R."/>
            <person name="Li Q."/>
            <person name="Zhang J."/>
            <person name="Yu X."/>
            <person name="Xie Z."/>
            <person name="Ding L."/>
            <person name="Guan P."/>
            <person name="Tang J."/>
            <person name="Liang Y."/>
            <person name="Wang S."/>
            <person name="Deng Q."/>
            <person name="Li S."/>
            <person name="Zhu J."/>
            <person name="Wang L."/>
            <person name="Liu H."/>
            <person name="Li P."/>
        </authorList>
    </citation>
    <scope>NUCLEOTIDE SEQUENCE [LARGE SCALE GENOMIC DNA]</scope>
    <source>
        <strain evidence="2">AG-1 IA</strain>
    </source>
</reference>
<dbReference type="Proteomes" id="UP000011668">
    <property type="component" value="Unassembled WGS sequence"/>
</dbReference>
<comment type="caution">
    <text evidence="1">The sequence shown here is derived from an EMBL/GenBank/DDBJ whole genome shotgun (WGS) entry which is preliminary data.</text>
</comment>
<proteinExistence type="predicted"/>
<dbReference type="EMBL" id="AFRT01001465">
    <property type="protein sequence ID" value="ELU40287.1"/>
    <property type="molecule type" value="Genomic_DNA"/>
</dbReference>